<evidence type="ECO:0000256" key="1">
    <source>
        <dbReference type="SAM" id="MobiDB-lite"/>
    </source>
</evidence>
<name>A0AAP2DWA5_9BACT</name>
<dbReference type="RefSeq" id="WP_254084032.1">
    <property type="nucleotide sequence ID" value="NZ_JAHESE010000006.1"/>
</dbReference>
<evidence type="ECO:0000313" key="4">
    <source>
        <dbReference type="Proteomes" id="UP001319080"/>
    </source>
</evidence>
<evidence type="ECO:0000256" key="2">
    <source>
        <dbReference type="SAM" id="SignalP"/>
    </source>
</evidence>
<feature type="signal peptide" evidence="2">
    <location>
        <begin position="1"/>
        <end position="21"/>
    </location>
</feature>
<organism evidence="3 4">
    <name type="scientific">Dawidia cretensis</name>
    <dbReference type="NCBI Taxonomy" id="2782350"/>
    <lineage>
        <taxon>Bacteria</taxon>
        <taxon>Pseudomonadati</taxon>
        <taxon>Bacteroidota</taxon>
        <taxon>Cytophagia</taxon>
        <taxon>Cytophagales</taxon>
        <taxon>Chryseotaleaceae</taxon>
        <taxon>Dawidia</taxon>
    </lineage>
</organism>
<comment type="caution">
    <text evidence="3">The sequence shown here is derived from an EMBL/GenBank/DDBJ whole genome shotgun (WGS) entry which is preliminary data.</text>
</comment>
<dbReference type="EMBL" id="JAHESE010000006">
    <property type="protein sequence ID" value="MBT1708441.1"/>
    <property type="molecule type" value="Genomic_DNA"/>
</dbReference>
<sequence length="595" mass="68484">MKFLSLFFLGIVLAAAGNVAAQTTSPNRTNLSYPFELNPHELGTIVDYSIRARVVGNQAFEYTIQMDDDPDMKETFLVRPNNLSSFVAKAREKFSALLVKGKVPKASELKKVVQPDSGQHKRDTTSTEKDSTATEKDSTITSAPRKTYEELMAEFDKINLESIFLFFQGAEIMIGSFDYRPKAGEIFFGNDVVVSKWTKKWDKVITDTVNRYDIMNVEIEFDEGYIENVKVDVAYGNIVLKFENAYPIGFASKRDYRIIEGVSLYATEDKDRYYMGLRDVITRYEQKHEVGRRDYSPANQVITLDFKTDPRRQIELSKESTSKLFELKTFSDFVGFDKDKPNGLIQFEVDKRLNLNSRRNGRFKKSQYSYGAFQFLLPSIVVSKIEDNNKFLILNYKDQFTNNAYDPIKFTSTLELKRFENFSVGADINWFIIDVPPMKSSLCVNGGFRYGRVSVRDSLRVFSNNAVETTDFVNEYGVNTYTVTPFKAVWEVRTDERYTFSLGGGLNFYFLRDNSFSQVANIPTFAETPDDGGDSKILYKHVLMQLSLKPQTEGTGKLFFRYQYNWQHGFWRTGFHQIQVGYSVPLMKQLKTNQN</sequence>
<dbReference type="AlphaFoldDB" id="A0AAP2DWA5"/>
<reference evidence="3 4" key="1">
    <citation type="submission" date="2021-05" db="EMBL/GenBank/DDBJ databases">
        <title>A Polyphasic approach of four new species of the genus Ohtaekwangia: Ohtaekwangia histidinii sp. nov., Ohtaekwangia cretensis sp. nov., Ohtaekwangia indiensis sp. nov., Ohtaekwangia reichenbachii sp. nov. from diverse environment.</title>
        <authorList>
            <person name="Octaviana S."/>
        </authorList>
    </citation>
    <scope>NUCLEOTIDE SEQUENCE [LARGE SCALE GENOMIC DNA]</scope>
    <source>
        <strain evidence="3 4">PWU5</strain>
    </source>
</reference>
<evidence type="ECO:0000313" key="3">
    <source>
        <dbReference type="EMBL" id="MBT1708441.1"/>
    </source>
</evidence>
<accession>A0AAP2DWA5</accession>
<keyword evidence="2" id="KW-0732">Signal</keyword>
<dbReference type="Proteomes" id="UP001319080">
    <property type="component" value="Unassembled WGS sequence"/>
</dbReference>
<feature type="compositionally biased region" description="Basic and acidic residues" evidence="1">
    <location>
        <begin position="109"/>
        <end position="138"/>
    </location>
</feature>
<feature type="chain" id="PRO_5042987786" evidence="2">
    <location>
        <begin position="22"/>
        <end position="595"/>
    </location>
</feature>
<keyword evidence="4" id="KW-1185">Reference proteome</keyword>
<feature type="region of interest" description="Disordered" evidence="1">
    <location>
        <begin position="109"/>
        <end position="141"/>
    </location>
</feature>
<protein>
    <submittedName>
        <fullName evidence="3">Uncharacterized protein</fullName>
    </submittedName>
</protein>
<gene>
    <name evidence="3" type="ORF">KK062_09410</name>
</gene>
<proteinExistence type="predicted"/>